<dbReference type="InterPro" id="IPR003362">
    <property type="entry name" value="Bact_transf"/>
</dbReference>
<feature type="transmembrane region" description="Helical" evidence="2">
    <location>
        <begin position="12"/>
        <end position="32"/>
    </location>
</feature>
<comment type="similarity">
    <text evidence="1">Belongs to the bacterial sugar transferase family.</text>
</comment>
<dbReference type="PANTHER" id="PTHR30576">
    <property type="entry name" value="COLANIC BIOSYNTHESIS UDP-GLUCOSE LIPID CARRIER TRANSFERASE"/>
    <property type="match status" value="1"/>
</dbReference>
<organism evidence="4 5">
    <name type="scientific">Evansella vedderi</name>
    <dbReference type="NCBI Taxonomy" id="38282"/>
    <lineage>
        <taxon>Bacteria</taxon>
        <taxon>Bacillati</taxon>
        <taxon>Bacillota</taxon>
        <taxon>Bacilli</taxon>
        <taxon>Bacillales</taxon>
        <taxon>Bacillaceae</taxon>
        <taxon>Evansella</taxon>
    </lineage>
</organism>
<sequence length="210" mass="23496">MYMKLKRLIDISLSLVGLIVLSPIFLILILGIKLDSKGPVLFKQKRVGINKTHFNILKFRTMRIDTPKDTPTHLLGNPDQYITKMGKFLRKTSLDELPQIWNIFVGQMSIIGPRPALWNQYDLIAERDKYGANDVPPGLTGWAQINGRDELPIEVKAKLDGDYVEKIGFGMDVKCFFGTIISVVKSDGVVEGGTGTTTKKETASTKEKIE</sequence>
<evidence type="ECO:0000313" key="4">
    <source>
        <dbReference type="EMBL" id="MDQ0254461.1"/>
    </source>
</evidence>
<evidence type="ECO:0000256" key="2">
    <source>
        <dbReference type="SAM" id="Phobius"/>
    </source>
</evidence>
<dbReference type="Proteomes" id="UP001230005">
    <property type="component" value="Unassembled WGS sequence"/>
</dbReference>
<evidence type="ECO:0000256" key="1">
    <source>
        <dbReference type="ARBA" id="ARBA00006464"/>
    </source>
</evidence>
<reference evidence="4 5" key="1">
    <citation type="submission" date="2023-07" db="EMBL/GenBank/DDBJ databases">
        <title>Genomic Encyclopedia of Type Strains, Phase IV (KMG-IV): sequencing the most valuable type-strain genomes for metagenomic binning, comparative biology and taxonomic classification.</title>
        <authorList>
            <person name="Goeker M."/>
        </authorList>
    </citation>
    <scope>NUCLEOTIDE SEQUENCE [LARGE SCALE GENOMIC DNA]</scope>
    <source>
        <strain evidence="4 5">DSM 9768</strain>
    </source>
</reference>
<name>A0ABT9ZT89_9BACI</name>
<proteinExistence type="inferred from homology"/>
<keyword evidence="2" id="KW-0472">Membrane</keyword>
<feature type="domain" description="Bacterial sugar transferase" evidence="3">
    <location>
        <begin position="6"/>
        <end position="184"/>
    </location>
</feature>
<dbReference type="RefSeq" id="WP_307324460.1">
    <property type="nucleotide sequence ID" value="NZ_JAUSUG010000006.1"/>
</dbReference>
<dbReference type="PANTHER" id="PTHR30576:SF10">
    <property type="entry name" value="SLL5057 PROTEIN"/>
    <property type="match status" value="1"/>
</dbReference>
<gene>
    <name evidence="4" type="ORF">J2S74_001840</name>
</gene>
<evidence type="ECO:0000259" key="3">
    <source>
        <dbReference type="Pfam" id="PF02397"/>
    </source>
</evidence>
<accession>A0ABT9ZT89</accession>
<keyword evidence="2" id="KW-1133">Transmembrane helix</keyword>
<keyword evidence="2" id="KW-0812">Transmembrane</keyword>
<evidence type="ECO:0000313" key="5">
    <source>
        <dbReference type="Proteomes" id="UP001230005"/>
    </source>
</evidence>
<comment type="caution">
    <text evidence="4">The sequence shown here is derived from an EMBL/GenBank/DDBJ whole genome shotgun (WGS) entry which is preliminary data.</text>
</comment>
<keyword evidence="5" id="KW-1185">Reference proteome</keyword>
<dbReference type="Pfam" id="PF02397">
    <property type="entry name" value="Bac_transf"/>
    <property type="match status" value="1"/>
</dbReference>
<dbReference type="EMBL" id="JAUSUG010000006">
    <property type="protein sequence ID" value="MDQ0254461.1"/>
    <property type="molecule type" value="Genomic_DNA"/>
</dbReference>
<protein>
    <submittedName>
        <fullName evidence="4">O-antigen biosynthesis protein WbqP</fullName>
    </submittedName>
</protein>